<sequence>MTLFKCIKEKEGRKQITLCKPTRMSSTPFSKGNTSSSRCYFIAISFHCFHGASVTIICHIVLYTCHKLVQTKWISLKFHRSISRISPLRSSSKCIVWLRVSDLLLLLLSASSAANPESIPFSWLNNLWSYIVASPQPLDVEAIPRATFSLISRSPSLSLSKFWEIIIDLYFINSSAPISGKTLIKWDCVTFRVLPVRYTRRNLPILLILHRRGGECITGTGGEPDALVLVMILDKLGNKIVVVTIYNFLRVFGLSRNRIVPDVTETFEISNLEEQNAEGIEDSLEDIESNMNAVVSFVPQLGEQELREPYIGMEFQSLDTGFKFYLDYAHRNGFSVRKNRISRSRKDKFIIGQEFVCSKEGFRLKKCNQACNCD</sequence>
<dbReference type="STRING" id="4081.A0A3Q7IST4"/>
<dbReference type="PANTHER" id="PTHR46328:SF27">
    <property type="entry name" value="OS12G0287500 PROTEIN"/>
    <property type="match status" value="1"/>
</dbReference>
<name>A0A3Q7IST4_SOLLC</name>
<dbReference type="Proteomes" id="UP000004994">
    <property type="component" value="Chromosome 11"/>
</dbReference>
<keyword evidence="1" id="KW-0472">Membrane</keyword>
<dbReference type="Gramene" id="Solyc11g017210.2.1">
    <property type="protein sequence ID" value="Solyc11g017210.2.1"/>
    <property type="gene ID" value="Solyc11g017210.2"/>
</dbReference>
<feature type="transmembrane region" description="Helical" evidence="1">
    <location>
        <begin position="39"/>
        <end position="62"/>
    </location>
</feature>
<proteinExistence type="predicted"/>
<dbReference type="InterPro" id="IPR004330">
    <property type="entry name" value="FAR1_DNA_bnd_dom"/>
</dbReference>
<keyword evidence="1" id="KW-0812">Transmembrane</keyword>
<evidence type="ECO:0000313" key="4">
    <source>
        <dbReference type="Proteomes" id="UP000004994"/>
    </source>
</evidence>
<evidence type="ECO:0000259" key="2">
    <source>
        <dbReference type="Pfam" id="PF03101"/>
    </source>
</evidence>
<protein>
    <recommendedName>
        <fullName evidence="2">FAR1 domain-containing protein</fullName>
    </recommendedName>
</protein>
<reference evidence="3" key="1">
    <citation type="journal article" date="2012" name="Nature">
        <title>The tomato genome sequence provides insights into fleshy fruit evolution.</title>
        <authorList>
            <consortium name="Tomato Genome Consortium"/>
        </authorList>
    </citation>
    <scope>NUCLEOTIDE SEQUENCE [LARGE SCALE GENOMIC DNA]</scope>
    <source>
        <strain evidence="3">cv. Heinz 1706</strain>
    </source>
</reference>
<keyword evidence="1" id="KW-1133">Transmembrane helix</keyword>
<reference evidence="3" key="2">
    <citation type="submission" date="2019-01" db="UniProtKB">
        <authorList>
            <consortium name="EnsemblPlants"/>
        </authorList>
    </citation>
    <scope>IDENTIFICATION</scope>
    <source>
        <strain evidence="3">cv. Heinz 1706</strain>
    </source>
</reference>
<dbReference type="PANTHER" id="PTHR46328">
    <property type="entry name" value="FAR-RED IMPAIRED RESPONSIVE (FAR1) FAMILY PROTEIN-RELATED"/>
    <property type="match status" value="1"/>
</dbReference>
<accession>A0A3Q7IST4</accession>
<dbReference type="PaxDb" id="4081-Solyc11g017210.1.1"/>
<dbReference type="Pfam" id="PF03101">
    <property type="entry name" value="FAR1"/>
    <property type="match status" value="1"/>
</dbReference>
<organism evidence="3">
    <name type="scientific">Solanum lycopersicum</name>
    <name type="common">Tomato</name>
    <name type="synonym">Lycopersicon esculentum</name>
    <dbReference type="NCBI Taxonomy" id="4081"/>
    <lineage>
        <taxon>Eukaryota</taxon>
        <taxon>Viridiplantae</taxon>
        <taxon>Streptophyta</taxon>
        <taxon>Embryophyta</taxon>
        <taxon>Tracheophyta</taxon>
        <taxon>Spermatophyta</taxon>
        <taxon>Magnoliopsida</taxon>
        <taxon>eudicotyledons</taxon>
        <taxon>Gunneridae</taxon>
        <taxon>Pentapetalae</taxon>
        <taxon>asterids</taxon>
        <taxon>lamiids</taxon>
        <taxon>Solanales</taxon>
        <taxon>Solanaceae</taxon>
        <taxon>Solanoideae</taxon>
        <taxon>Solaneae</taxon>
        <taxon>Solanum</taxon>
        <taxon>Solanum subgen. Lycopersicon</taxon>
    </lineage>
</organism>
<dbReference type="EnsemblPlants" id="Solyc11g017210.2.1">
    <property type="protein sequence ID" value="Solyc11g017210.2.1"/>
    <property type="gene ID" value="Solyc11g017210.2"/>
</dbReference>
<evidence type="ECO:0000313" key="3">
    <source>
        <dbReference type="EnsemblPlants" id="Solyc11g017210.2.1"/>
    </source>
</evidence>
<dbReference type="InParanoid" id="A0A3Q7IST4"/>
<keyword evidence="4" id="KW-1185">Reference proteome</keyword>
<dbReference type="AlphaFoldDB" id="A0A3Q7IST4"/>
<feature type="domain" description="FAR1" evidence="2">
    <location>
        <begin position="323"/>
        <end position="368"/>
    </location>
</feature>
<evidence type="ECO:0000256" key="1">
    <source>
        <dbReference type="SAM" id="Phobius"/>
    </source>
</evidence>